<dbReference type="GO" id="GO:0005275">
    <property type="term" value="F:amine transmembrane transporter activity"/>
    <property type="evidence" value="ECO:0007669"/>
    <property type="project" value="TreeGrafter"/>
</dbReference>
<sequence length="453" mass="48062">MPSESSTNQAPSNEKPNVPAHPYSEFSDGRRRLVLSIVAVAGFFGPLAAGVYLPALPILVEEFNTSESTINATVSVFMVILAVAPLFWASRADYAGRKPLYMVSLSIYIVANVLLAAAPANLAALFILRVVQGFGGASVLSLGAGTVADIVAPKNRGAAMSLVLLGPQCGPVLGPILGGAIAGNASWRWIFGFLAIAASVLLLAVIIFLPETLRSIVGTGANYANSPLLIRPKWRQPNVVDHAKFPKPPAPTMLTLLKLLKSLPTVVMSLNGAILFSAYYAMTVTLPYYLENEYHFSPTEVGLACLASGAALVAGSMTSGRVSDCYRSHFPMSADDSPPHHDTRLHLQVPGMVLSLSGVLICIWDDMGIYHYDALPDGELLTNPSYACCTGQPVPQSSSCRFNSGDMATGVVHGCGMVLYRTCAGGVALRASYTLDHSDNNEQKGIIRQYVTS</sequence>
<dbReference type="EMBL" id="WWBZ02000033">
    <property type="protein sequence ID" value="KAF4306614.1"/>
    <property type="molecule type" value="Genomic_DNA"/>
</dbReference>
<feature type="transmembrane region" description="Helical" evidence="7">
    <location>
        <begin position="159"/>
        <end position="183"/>
    </location>
</feature>
<feature type="domain" description="Major facilitator superfamily (MFS) profile" evidence="8">
    <location>
        <begin position="34"/>
        <end position="453"/>
    </location>
</feature>
<keyword evidence="10" id="KW-1185">Reference proteome</keyword>
<dbReference type="Gene3D" id="1.20.1250.20">
    <property type="entry name" value="MFS general substrate transporter like domains"/>
    <property type="match status" value="1"/>
</dbReference>
<dbReference type="InterPro" id="IPR036259">
    <property type="entry name" value="MFS_trans_sf"/>
</dbReference>
<name>A0A8H4IT48_9PEZI</name>
<dbReference type="InterPro" id="IPR011701">
    <property type="entry name" value="MFS"/>
</dbReference>
<feature type="region of interest" description="Disordered" evidence="6">
    <location>
        <begin position="1"/>
        <end position="21"/>
    </location>
</feature>
<dbReference type="Proteomes" id="UP000572817">
    <property type="component" value="Unassembled WGS sequence"/>
</dbReference>
<gene>
    <name evidence="9" type="ORF">GTA08_BOTSDO04859</name>
</gene>
<organism evidence="9 10">
    <name type="scientific">Botryosphaeria dothidea</name>
    <dbReference type="NCBI Taxonomy" id="55169"/>
    <lineage>
        <taxon>Eukaryota</taxon>
        <taxon>Fungi</taxon>
        <taxon>Dikarya</taxon>
        <taxon>Ascomycota</taxon>
        <taxon>Pezizomycotina</taxon>
        <taxon>Dothideomycetes</taxon>
        <taxon>Dothideomycetes incertae sedis</taxon>
        <taxon>Botryosphaeriales</taxon>
        <taxon>Botryosphaeriaceae</taxon>
        <taxon>Botryosphaeria</taxon>
    </lineage>
</organism>
<feature type="transmembrane region" description="Helical" evidence="7">
    <location>
        <begin position="301"/>
        <end position="322"/>
    </location>
</feature>
<accession>A0A8H4IT48</accession>
<dbReference type="GO" id="GO:0005886">
    <property type="term" value="C:plasma membrane"/>
    <property type="evidence" value="ECO:0007669"/>
    <property type="project" value="TreeGrafter"/>
</dbReference>
<feature type="transmembrane region" description="Helical" evidence="7">
    <location>
        <begin position="263"/>
        <end position="281"/>
    </location>
</feature>
<feature type="transmembrane region" description="Helical" evidence="7">
    <location>
        <begin position="100"/>
        <end position="128"/>
    </location>
</feature>
<feature type="compositionally biased region" description="Polar residues" evidence="6">
    <location>
        <begin position="1"/>
        <end position="15"/>
    </location>
</feature>
<comment type="subcellular location">
    <subcellularLocation>
        <location evidence="1">Membrane</location>
        <topology evidence="1">Multi-pass membrane protein</topology>
    </subcellularLocation>
</comment>
<feature type="transmembrane region" description="Helical" evidence="7">
    <location>
        <begin position="33"/>
        <end position="56"/>
    </location>
</feature>
<evidence type="ECO:0000256" key="3">
    <source>
        <dbReference type="ARBA" id="ARBA00022692"/>
    </source>
</evidence>
<dbReference type="PANTHER" id="PTHR23502">
    <property type="entry name" value="MAJOR FACILITATOR SUPERFAMILY"/>
    <property type="match status" value="1"/>
</dbReference>
<feature type="transmembrane region" description="Helical" evidence="7">
    <location>
        <begin position="189"/>
        <end position="209"/>
    </location>
</feature>
<keyword evidence="2" id="KW-0813">Transport</keyword>
<evidence type="ECO:0000256" key="5">
    <source>
        <dbReference type="ARBA" id="ARBA00023136"/>
    </source>
</evidence>
<dbReference type="SUPFAM" id="SSF103473">
    <property type="entry name" value="MFS general substrate transporter"/>
    <property type="match status" value="1"/>
</dbReference>
<feature type="transmembrane region" description="Helical" evidence="7">
    <location>
        <begin position="68"/>
        <end position="88"/>
    </location>
</feature>
<reference evidence="9" key="1">
    <citation type="submission" date="2020-04" db="EMBL/GenBank/DDBJ databases">
        <title>Genome Assembly and Annotation of Botryosphaeria dothidea sdau 11-99, a Latent Pathogen of Apple Fruit Ring Rot in China.</title>
        <authorList>
            <person name="Yu C."/>
            <person name="Diao Y."/>
            <person name="Lu Q."/>
            <person name="Zhao J."/>
            <person name="Cui S."/>
            <person name="Peng C."/>
            <person name="He B."/>
            <person name="Liu H."/>
        </authorList>
    </citation>
    <scope>NUCLEOTIDE SEQUENCE [LARGE SCALE GENOMIC DNA]</scope>
    <source>
        <strain evidence="9">Sdau11-99</strain>
    </source>
</reference>
<evidence type="ECO:0000256" key="4">
    <source>
        <dbReference type="ARBA" id="ARBA00022989"/>
    </source>
</evidence>
<evidence type="ECO:0000256" key="1">
    <source>
        <dbReference type="ARBA" id="ARBA00004141"/>
    </source>
</evidence>
<evidence type="ECO:0000313" key="10">
    <source>
        <dbReference type="Proteomes" id="UP000572817"/>
    </source>
</evidence>
<keyword evidence="4 7" id="KW-1133">Transmembrane helix</keyword>
<comment type="caution">
    <text evidence="9">The sequence shown here is derived from an EMBL/GenBank/DDBJ whole genome shotgun (WGS) entry which is preliminary data.</text>
</comment>
<evidence type="ECO:0000313" key="9">
    <source>
        <dbReference type="EMBL" id="KAF4306614.1"/>
    </source>
</evidence>
<dbReference type="PROSITE" id="PS50850">
    <property type="entry name" value="MFS"/>
    <property type="match status" value="1"/>
</dbReference>
<dbReference type="InterPro" id="IPR020846">
    <property type="entry name" value="MFS_dom"/>
</dbReference>
<feature type="transmembrane region" description="Helical" evidence="7">
    <location>
        <begin position="134"/>
        <end position="152"/>
    </location>
</feature>
<keyword evidence="5 7" id="KW-0472">Membrane</keyword>
<protein>
    <recommendedName>
        <fullName evidence="8">Major facilitator superfamily (MFS) profile domain-containing protein</fullName>
    </recommendedName>
</protein>
<keyword evidence="3 7" id="KW-0812">Transmembrane</keyword>
<dbReference type="PANTHER" id="PTHR23502:SF21">
    <property type="entry name" value="DITYROSINE TRANSPORTER 1"/>
    <property type="match status" value="1"/>
</dbReference>
<dbReference type="AlphaFoldDB" id="A0A8H4IT48"/>
<evidence type="ECO:0000256" key="6">
    <source>
        <dbReference type="SAM" id="MobiDB-lite"/>
    </source>
</evidence>
<dbReference type="OrthoDB" id="3936150at2759"/>
<evidence type="ECO:0000256" key="2">
    <source>
        <dbReference type="ARBA" id="ARBA00022448"/>
    </source>
</evidence>
<dbReference type="FunFam" id="1.20.1720.10:FF:000009">
    <property type="entry name" value="MFS multidrug transporter"/>
    <property type="match status" value="1"/>
</dbReference>
<evidence type="ECO:0000256" key="7">
    <source>
        <dbReference type="SAM" id="Phobius"/>
    </source>
</evidence>
<proteinExistence type="predicted"/>
<dbReference type="Pfam" id="PF07690">
    <property type="entry name" value="MFS_1"/>
    <property type="match status" value="1"/>
</dbReference>
<evidence type="ECO:0000259" key="8">
    <source>
        <dbReference type="PROSITE" id="PS50850"/>
    </source>
</evidence>